<reference evidence="1" key="1">
    <citation type="submission" date="2018-02" db="EMBL/GenBank/DDBJ databases">
        <title>Rhizophora mucronata_Transcriptome.</title>
        <authorList>
            <person name="Meera S.P."/>
            <person name="Sreeshan A."/>
            <person name="Augustine A."/>
        </authorList>
    </citation>
    <scope>NUCLEOTIDE SEQUENCE</scope>
    <source>
        <tissue evidence="1">Leaf</tissue>
    </source>
</reference>
<name>A0A2P2JW49_RHIMU</name>
<sequence>MTLSSSDGSREIPHFFALYRLRMLIVTCV</sequence>
<organism evidence="1">
    <name type="scientific">Rhizophora mucronata</name>
    <name type="common">Asiatic mangrove</name>
    <dbReference type="NCBI Taxonomy" id="61149"/>
    <lineage>
        <taxon>Eukaryota</taxon>
        <taxon>Viridiplantae</taxon>
        <taxon>Streptophyta</taxon>
        <taxon>Embryophyta</taxon>
        <taxon>Tracheophyta</taxon>
        <taxon>Spermatophyta</taxon>
        <taxon>Magnoliopsida</taxon>
        <taxon>eudicotyledons</taxon>
        <taxon>Gunneridae</taxon>
        <taxon>Pentapetalae</taxon>
        <taxon>rosids</taxon>
        <taxon>fabids</taxon>
        <taxon>Malpighiales</taxon>
        <taxon>Rhizophoraceae</taxon>
        <taxon>Rhizophora</taxon>
    </lineage>
</organism>
<accession>A0A2P2JW49</accession>
<dbReference type="EMBL" id="GGEC01017213">
    <property type="protein sequence ID" value="MBW97696.1"/>
    <property type="molecule type" value="Transcribed_RNA"/>
</dbReference>
<evidence type="ECO:0000313" key="1">
    <source>
        <dbReference type="EMBL" id="MBW97696.1"/>
    </source>
</evidence>
<proteinExistence type="predicted"/>
<dbReference type="AlphaFoldDB" id="A0A2P2JW49"/>
<protein>
    <submittedName>
        <fullName evidence="1">Uncharacterized protein</fullName>
    </submittedName>
</protein>